<dbReference type="GO" id="GO:0016705">
    <property type="term" value="F:oxidoreductase activity, acting on paired donors, with incorporation or reduction of molecular oxygen"/>
    <property type="evidence" value="ECO:0007669"/>
    <property type="project" value="InterPro"/>
</dbReference>
<dbReference type="eggNOG" id="COG2141">
    <property type="taxonomic scope" value="Bacteria"/>
</dbReference>
<evidence type="ECO:0000256" key="6">
    <source>
        <dbReference type="PIRSR" id="PIRSR000337-1"/>
    </source>
</evidence>
<keyword evidence="10" id="KW-1185">Reference proteome</keyword>
<evidence type="ECO:0000256" key="4">
    <source>
        <dbReference type="ARBA" id="ARBA00023033"/>
    </source>
</evidence>
<dbReference type="SUPFAM" id="SSF51679">
    <property type="entry name" value="Bacterial luciferase-like"/>
    <property type="match status" value="1"/>
</dbReference>
<evidence type="ECO:0000313" key="9">
    <source>
        <dbReference type="EMBL" id="EHR61677.1"/>
    </source>
</evidence>
<evidence type="ECO:0000256" key="5">
    <source>
        <dbReference type="ARBA" id="ARBA00033748"/>
    </source>
</evidence>
<dbReference type="Gene3D" id="3.20.20.30">
    <property type="entry name" value="Luciferase-like domain"/>
    <property type="match status" value="1"/>
</dbReference>
<dbReference type="Proteomes" id="UP000002791">
    <property type="component" value="Chromosome"/>
</dbReference>
<evidence type="ECO:0000313" key="10">
    <source>
        <dbReference type="Proteomes" id="UP000002791"/>
    </source>
</evidence>
<dbReference type="PANTHER" id="PTHR30011:SF16">
    <property type="entry name" value="C2H2 FINGER DOMAIN TRANSCRIPTION FACTOR (EUROFUNG)-RELATED"/>
    <property type="match status" value="1"/>
</dbReference>
<dbReference type="PANTHER" id="PTHR30011">
    <property type="entry name" value="ALKANESULFONATE MONOOXYGENASE-RELATED"/>
    <property type="match status" value="1"/>
</dbReference>
<dbReference type="OrthoDB" id="9135350at2"/>
<evidence type="ECO:0000259" key="8">
    <source>
        <dbReference type="Pfam" id="PF00296"/>
    </source>
</evidence>
<feature type="region of interest" description="Disordered" evidence="7">
    <location>
        <begin position="438"/>
        <end position="461"/>
    </location>
</feature>
<feature type="domain" description="Luciferase-like" evidence="8">
    <location>
        <begin position="27"/>
        <end position="389"/>
    </location>
</feature>
<feature type="binding site" evidence="6">
    <location>
        <position position="55"/>
    </location>
    <ligand>
        <name>FMN</name>
        <dbReference type="ChEBI" id="CHEBI:58210"/>
    </ligand>
</feature>
<dbReference type="Pfam" id="PF00296">
    <property type="entry name" value="Bac_luciferase"/>
    <property type="match status" value="1"/>
</dbReference>
<dbReference type="GO" id="GO:0004497">
    <property type="term" value="F:monooxygenase activity"/>
    <property type="evidence" value="ECO:0007669"/>
    <property type="project" value="UniProtKB-KW"/>
</dbReference>
<dbReference type="InterPro" id="IPR051260">
    <property type="entry name" value="Diverse_substr_monoxygenases"/>
</dbReference>
<dbReference type="HOGENOM" id="CLU_022256_0_0_11"/>
<evidence type="ECO:0000256" key="2">
    <source>
        <dbReference type="ARBA" id="ARBA00022643"/>
    </source>
</evidence>
<evidence type="ECO:0000256" key="7">
    <source>
        <dbReference type="SAM" id="MobiDB-lite"/>
    </source>
</evidence>
<protein>
    <submittedName>
        <fullName evidence="9">FMN-dependent oxidoreductase, nitrilotriacetate monooxygenase family</fullName>
    </submittedName>
</protein>
<evidence type="ECO:0000256" key="3">
    <source>
        <dbReference type="ARBA" id="ARBA00023002"/>
    </source>
</evidence>
<organism evidence="9 10">
    <name type="scientific">Saccharomonospora cyanea NA-134</name>
    <dbReference type="NCBI Taxonomy" id="882082"/>
    <lineage>
        <taxon>Bacteria</taxon>
        <taxon>Bacillati</taxon>
        <taxon>Actinomycetota</taxon>
        <taxon>Actinomycetes</taxon>
        <taxon>Pseudonocardiales</taxon>
        <taxon>Pseudonocardiaceae</taxon>
        <taxon>Saccharomonospora</taxon>
    </lineage>
</organism>
<evidence type="ECO:0000256" key="1">
    <source>
        <dbReference type="ARBA" id="ARBA00022630"/>
    </source>
</evidence>
<dbReference type="InterPro" id="IPR016215">
    <property type="entry name" value="NTA_MOA"/>
</dbReference>
<dbReference type="STRING" id="882082.SaccyDRAFT_2831"/>
<feature type="binding site" evidence="6">
    <location>
        <position position="150"/>
    </location>
    <ligand>
        <name>FMN</name>
        <dbReference type="ChEBI" id="CHEBI:58210"/>
    </ligand>
</feature>
<keyword evidence="3" id="KW-0560">Oxidoreductase</keyword>
<keyword evidence="1 6" id="KW-0285">Flavoprotein</keyword>
<accession>H5XHJ7</accession>
<name>H5XHJ7_9PSEU</name>
<dbReference type="PIRSF" id="PIRSF000337">
    <property type="entry name" value="NTA_MOA"/>
    <property type="match status" value="1"/>
</dbReference>
<proteinExistence type="inferred from homology"/>
<dbReference type="AlphaFoldDB" id="H5XHJ7"/>
<feature type="binding site" evidence="6">
    <location>
        <position position="226"/>
    </location>
    <ligand>
        <name>FMN</name>
        <dbReference type="ChEBI" id="CHEBI:58210"/>
    </ligand>
</feature>
<keyword evidence="4 9" id="KW-0503">Monooxygenase</keyword>
<reference evidence="9 10" key="1">
    <citation type="submission" date="2011-11" db="EMBL/GenBank/DDBJ databases">
        <title>The Noncontiguous Finished sequence of Saccharomonospora cyanea NA-134.</title>
        <authorList>
            <consortium name="US DOE Joint Genome Institute"/>
            <person name="Lucas S."/>
            <person name="Han J."/>
            <person name="Lapidus A."/>
            <person name="Cheng J.-F."/>
            <person name="Goodwin L."/>
            <person name="Pitluck S."/>
            <person name="Peters L."/>
            <person name="Ovchinnikova G."/>
            <person name="Lu M."/>
            <person name="Detter J.C."/>
            <person name="Han C."/>
            <person name="Tapia R."/>
            <person name="Land M."/>
            <person name="Hauser L."/>
            <person name="Kyrpides N."/>
            <person name="Ivanova N."/>
            <person name="Pagani I."/>
            <person name="Brambilla E.-M."/>
            <person name="Klenk H.-P."/>
            <person name="Woyke T."/>
        </authorList>
    </citation>
    <scope>NUCLEOTIDE SEQUENCE [LARGE SCALE GENOMIC DNA]</scope>
    <source>
        <strain evidence="9 10">NA-134</strain>
    </source>
</reference>
<dbReference type="EMBL" id="CM001440">
    <property type="protein sequence ID" value="EHR61677.1"/>
    <property type="molecule type" value="Genomic_DNA"/>
</dbReference>
<sequence>MHLNLFTECAPVPSFEGLWRDPDDRTAEGYGSLEYWTSVARKLEDACFDALFFADVHGTYDVYEGSWAAAVRNGVQIPSIDPVPLIPALAAVTDRLGFAVTYSTTYHPPYLCARVLSTLDHLTGGRIAWNIVTSYLRSASGNGIGEFLEHDQRYDRADEYLAVVRALWERSWADDAVRIDREGGVFADPERVHQIDHHGRWFDVRGPHQCAPTPQRTPVLYQAGTSGRGLRFAAEHAEVVFVTLADPRRGAEVVTDLRRRVAEAGRDPSSVTVLQGMPVVVGATQEQAKARLELMNRFHSAEGRLAKWCGWTGIDLAGHPDELPLSELPVQGSRSALDAVRRTDPSREWTVGDVRRTVSTVHLPMRGGRFMLCGSASEVADQMETWREIAGVDGFNLVPFPPSTGIDDICDLLVPELRRRGLFRTAYDPAEATLRERYRGAGNARLPYPTRPAPSPDTATG</sequence>
<comment type="similarity">
    <text evidence="5">Belongs to the NtaA/SnaA/DszA monooxygenase family.</text>
</comment>
<dbReference type="InterPro" id="IPR036661">
    <property type="entry name" value="Luciferase-like_sf"/>
</dbReference>
<feature type="binding site" evidence="6">
    <location>
        <position position="154"/>
    </location>
    <ligand>
        <name>FMN</name>
        <dbReference type="ChEBI" id="CHEBI:58210"/>
    </ligand>
</feature>
<keyword evidence="2 6" id="KW-0288">FMN</keyword>
<gene>
    <name evidence="9" type="ORF">SaccyDRAFT_2831</name>
</gene>
<dbReference type="InterPro" id="IPR011251">
    <property type="entry name" value="Luciferase-like_dom"/>
</dbReference>
<dbReference type="NCBIfam" id="TIGR03860">
    <property type="entry name" value="FMN_nitrolo"/>
    <property type="match status" value="1"/>
</dbReference>
<dbReference type="RefSeq" id="WP_005456998.1">
    <property type="nucleotide sequence ID" value="NZ_CM001440.1"/>
</dbReference>
<feature type="binding site" evidence="6">
    <location>
        <position position="101"/>
    </location>
    <ligand>
        <name>FMN</name>
        <dbReference type="ChEBI" id="CHEBI:58210"/>
    </ligand>
</feature>